<dbReference type="AlphaFoldDB" id="A0A3D9LHJ9"/>
<organism evidence="3 4">
    <name type="scientific">Marinoscillum furvescens DSM 4134</name>
    <dbReference type="NCBI Taxonomy" id="1122208"/>
    <lineage>
        <taxon>Bacteria</taxon>
        <taxon>Pseudomonadati</taxon>
        <taxon>Bacteroidota</taxon>
        <taxon>Cytophagia</taxon>
        <taxon>Cytophagales</taxon>
        <taxon>Reichenbachiellaceae</taxon>
        <taxon>Marinoscillum</taxon>
    </lineage>
</organism>
<dbReference type="PROSITE" id="PS00922">
    <property type="entry name" value="TRANSGLYCOSYLASE"/>
    <property type="match status" value="1"/>
</dbReference>
<dbReference type="SUPFAM" id="SSF54106">
    <property type="entry name" value="LysM domain"/>
    <property type="match status" value="2"/>
</dbReference>
<dbReference type="PANTHER" id="PTHR33734:SF22">
    <property type="entry name" value="MEMBRANE-BOUND LYTIC MUREIN TRANSGLYCOSYLASE D"/>
    <property type="match status" value="1"/>
</dbReference>
<dbReference type="Gene3D" id="3.10.350.10">
    <property type="entry name" value="LysM domain"/>
    <property type="match status" value="2"/>
</dbReference>
<dbReference type="GO" id="GO:0000270">
    <property type="term" value="P:peptidoglycan metabolic process"/>
    <property type="evidence" value="ECO:0007669"/>
    <property type="project" value="InterPro"/>
</dbReference>
<evidence type="ECO:0000259" key="2">
    <source>
        <dbReference type="PROSITE" id="PS51782"/>
    </source>
</evidence>
<dbReference type="InterPro" id="IPR018392">
    <property type="entry name" value="LysM"/>
</dbReference>
<dbReference type="EMBL" id="QREG01000001">
    <property type="protein sequence ID" value="REE05984.1"/>
    <property type="molecule type" value="Genomic_DNA"/>
</dbReference>
<sequence length="453" mass="51635">MTGMKQILSGVLVLIGIAANAQRPDIAYDYIPDFTYEEIGARIDSIEGEVPLGYNEKVKAFIDYFTIRDRAYTRNVLSKIDLYFPIFEETLAKYDLPDELKYLSIVESGLRANAISHANAVGLWQFMSSTGKMYGLKNDWYLDDRMDPFASTDAAARHLRDLHSMFNDWELALAAYNCGPGNVRKAIRRSGYKKKFWDIYRYLPRETRSYVPQFVAIMYTVNYAAEHNLLPEHKEIMPRFDTVMVSQYFHLETFARQLNVCLDDLLALNPNIKRGALPEGTKNFALRIPADLKDTIVANRAVLYDTAGRVGKAQLEYLARNTPGSTYGRIKQIYRVRSGDVLGTIAQRYHVRVSDLRAWNNIRGNMIRVGQRLNVWVMPTYSSSTKDLYTSSARDVNKPKPLPGQKVYYVQPGDTLWDIANKYAGLSIEQLKSLNNLKGNTIKPGQQLIISSQ</sequence>
<dbReference type="GO" id="GO:0008932">
    <property type="term" value="F:lytic endotransglycosylase activity"/>
    <property type="evidence" value="ECO:0007669"/>
    <property type="project" value="TreeGrafter"/>
</dbReference>
<feature type="domain" description="LysM" evidence="2">
    <location>
        <begin position="332"/>
        <end position="375"/>
    </location>
</feature>
<proteinExistence type="inferred from homology"/>
<feature type="domain" description="LysM" evidence="2">
    <location>
        <begin position="406"/>
        <end position="450"/>
    </location>
</feature>
<dbReference type="SUPFAM" id="SSF53955">
    <property type="entry name" value="Lysozyme-like"/>
    <property type="match status" value="1"/>
</dbReference>
<dbReference type="InterPro" id="IPR023346">
    <property type="entry name" value="Lysozyme-like_dom_sf"/>
</dbReference>
<dbReference type="OrthoDB" id="9815002at2"/>
<dbReference type="InterPro" id="IPR036779">
    <property type="entry name" value="LysM_dom_sf"/>
</dbReference>
<dbReference type="Gene3D" id="1.10.530.10">
    <property type="match status" value="1"/>
</dbReference>
<comment type="caution">
    <text evidence="3">The sequence shown here is derived from an EMBL/GenBank/DDBJ whole genome shotgun (WGS) entry which is preliminary data.</text>
</comment>
<dbReference type="GO" id="GO:0016020">
    <property type="term" value="C:membrane"/>
    <property type="evidence" value="ECO:0007669"/>
    <property type="project" value="InterPro"/>
</dbReference>
<evidence type="ECO:0000313" key="4">
    <source>
        <dbReference type="Proteomes" id="UP000256779"/>
    </source>
</evidence>
<gene>
    <name evidence="3" type="ORF">C7460_101503</name>
</gene>
<dbReference type="PANTHER" id="PTHR33734">
    <property type="entry name" value="LYSM DOMAIN-CONTAINING GPI-ANCHORED PROTEIN 2"/>
    <property type="match status" value="1"/>
</dbReference>
<dbReference type="InterPro" id="IPR008258">
    <property type="entry name" value="Transglycosylase_SLT_dom_1"/>
</dbReference>
<keyword evidence="4" id="KW-1185">Reference proteome</keyword>
<dbReference type="Pfam" id="PF01476">
    <property type="entry name" value="LysM"/>
    <property type="match status" value="2"/>
</dbReference>
<reference evidence="3 4" key="1">
    <citation type="submission" date="2018-07" db="EMBL/GenBank/DDBJ databases">
        <title>Genomic Encyclopedia of Type Strains, Phase IV (KMG-IV): sequencing the most valuable type-strain genomes for metagenomic binning, comparative biology and taxonomic classification.</title>
        <authorList>
            <person name="Goeker M."/>
        </authorList>
    </citation>
    <scope>NUCLEOTIDE SEQUENCE [LARGE SCALE GENOMIC DNA]</scope>
    <source>
        <strain evidence="3 4">DSM 4134</strain>
    </source>
</reference>
<dbReference type="CDD" id="cd00118">
    <property type="entry name" value="LysM"/>
    <property type="match status" value="2"/>
</dbReference>
<accession>A0A3D9LHJ9</accession>
<dbReference type="SMART" id="SM00257">
    <property type="entry name" value="LysM"/>
    <property type="match status" value="2"/>
</dbReference>
<dbReference type="PROSITE" id="PS51782">
    <property type="entry name" value="LYSM"/>
    <property type="match status" value="2"/>
</dbReference>
<comment type="similarity">
    <text evidence="1">Belongs to the transglycosylase Slt family.</text>
</comment>
<dbReference type="InterPro" id="IPR000189">
    <property type="entry name" value="Transglyc_AS"/>
</dbReference>
<dbReference type="Pfam" id="PF01464">
    <property type="entry name" value="SLT"/>
    <property type="match status" value="1"/>
</dbReference>
<dbReference type="Proteomes" id="UP000256779">
    <property type="component" value="Unassembled WGS sequence"/>
</dbReference>
<evidence type="ECO:0000256" key="1">
    <source>
        <dbReference type="ARBA" id="ARBA00007734"/>
    </source>
</evidence>
<name>A0A3D9LHJ9_MARFU</name>
<protein>
    <submittedName>
        <fullName evidence="3">Membrane-bound lytic murein transglycosylase D</fullName>
    </submittedName>
</protein>
<evidence type="ECO:0000313" key="3">
    <source>
        <dbReference type="EMBL" id="REE05984.1"/>
    </source>
</evidence>
<dbReference type="CDD" id="cd16894">
    <property type="entry name" value="MltD-like"/>
    <property type="match status" value="1"/>
</dbReference>